<protein>
    <submittedName>
        <fullName evidence="1">Uncharacterized protein</fullName>
    </submittedName>
</protein>
<comment type="caution">
    <text evidence="1">The sequence shown here is derived from an EMBL/GenBank/DDBJ whole genome shotgun (WGS) entry which is preliminary data.</text>
</comment>
<proteinExistence type="predicted"/>
<organism evidence="1 2">
    <name type="scientific">Burkholderia contaminans</name>
    <dbReference type="NCBI Taxonomy" id="488447"/>
    <lineage>
        <taxon>Bacteria</taxon>
        <taxon>Pseudomonadati</taxon>
        <taxon>Pseudomonadota</taxon>
        <taxon>Betaproteobacteria</taxon>
        <taxon>Burkholderiales</taxon>
        <taxon>Burkholderiaceae</taxon>
        <taxon>Burkholderia</taxon>
        <taxon>Burkholderia cepacia complex</taxon>
    </lineage>
</organism>
<evidence type="ECO:0000313" key="1">
    <source>
        <dbReference type="EMBL" id="RQT17845.1"/>
    </source>
</evidence>
<dbReference type="AlphaFoldDB" id="A0A3N8Q2L4"/>
<dbReference type="Proteomes" id="UP000277921">
    <property type="component" value="Unassembled WGS sequence"/>
</dbReference>
<evidence type="ECO:0000313" key="2">
    <source>
        <dbReference type="Proteomes" id="UP000277921"/>
    </source>
</evidence>
<gene>
    <name evidence="1" type="ORF">DF051_10230</name>
</gene>
<reference evidence="1 2" key="1">
    <citation type="submission" date="2018-08" db="EMBL/GenBank/DDBJ databases">
        <title>Comparative analysis of Burkholderia isolates from Puerto Rico.</title>
        <authorList>
            <person name="Hall C."/>
            <person name="Sahl J."/>
            <person name="Wagner D."/>
        </authorList>
    </citation>
    <scope>NUCLEOTIDE SEQUENCE [LARGE SCALE GENOMIC DNA]</scope>
    <source>
        <strain evidence="1 2">Bp9025</strain>
    </source>
</reference>
<dbReference type="EMBL" id="QTQV01000005">
    <property type="protein sequence ID" value="RQT17845.1"/>
    <property type="molecule type" value="Genomic_DNA"/>
</dbReference>
<accession>A0A3N8Q2L4</accession>
<name>A0A3N8Q2L4_9BURK</name>
<sequence length="181" mass="20845">MPRNSDEPKRVPRTFNVDHDMLEFKFSYNDEETAELHARLNGSTTITDHDLRRVSLWKLDRVLCVSDKTLAKLNNLSAIEGLTLTDSRVKDVIDDLVLSQGIGFPMASAILKFIKPELFPIIDVRAYRALTGTQPSYATYSYEKYISYAEKVTNIARKLNRPLRDIDEQLYCYDKKHNGKI</sequence>